<dbReference type="EMBL" id="JAPDOG010000040">
    <property type="protein sequence ID" value="MCW3784364.1"/>
    <property type="molecule type" value="Genomic_DNA"/>
</dbReference>
<feature type="region of interest" description="Disordered" evidence="1">
    <location>
        <begin position="24"/>
        <end position="117"/>
    </location>
</feature>
<organism evidence="3 4">
    <name type="scientific">Defluviimonas salinarum</name>
    <dbReference type="NCBI Taxonomy" id="2992147"/>
    <lineage>
        <taxon>Bacteria</taxon>
        <taxon>Pseudomonadati</taxon>
        <taxon>Pseudomonadota</taxon>
        <taxon>Alphaproteobacteria</taxon>
        <taxon>Rhodobacterales</taxon>
        <taxon>Paracoccaceae</taxon>
        <taxon>Albidovulum</taxon>
    </lineage>
</organism>
<accession>A0ABT3J9J7</accession>
<evidence type="ECO:0000313" key="4">
    <source>
        <dbReference type="Proteomes" id="UP001207582"/>
    </source>
</evidence>
<gene>
    <name evidence="3" type="ORF">OM960_22830</name>
</gene>
<feature type="signal peptide" evidence="2">
    <location>
        <begin position="1"/>
        <end position="20"/>
    </location>
</feature>
<dbReference type="Proteomes" id="UP001207582">
    <property type="component" value="Unassembled WGS sequence"/>
</dbReference>
<feature type="compositionally biased region" description="Acidic residues" evidence="1">
    <location>
        <begin position="73"/>
        <end position="117"/>
    </location>
</feature>
<name>A0ABT3J9J7_9RHOB</name>
<evidence type="ECO:0000256" key="2">
    <source>
        <dbReference type="SAM" id="SignalP"/>
    </source>
</evidence>
<evidence type="ECO:0000256" key="1">
    <source>
        <dbReference type="SAM" id="MobiDB-lite"/>
    </source>
</evidence>
<protein>
    <submittedName>
        <fullName evidence="3">Uncharacterized protein</fullName>
    </submittedName>
</protein>
<sequence length="117" mass="11793">MKHLLTLAVALTLGATMSHAEGAMEQGLIDDDDAILEADDSSVDGSGSAETDADGSGGFVLAQTDRHKGGGESDSDGSDDSDDDDGDDSDDDGDDSDDGGDDSDDGDDSDGRDDSDD</sequence>
<feature type="chain" id="PRO_5045327635" evidence="2">
    <location>
        <begin position="21"/>
        <end position="117"/>
    </location>
</feature>
<reference evidence="3 4" key="1">
    <citation type="submission" date="2022-10" db="EMBL/GenBank/DDBJ databases">
        <title>Defluviimonas sp. CAU 1641 isolated from mud.</title>
        <authorList>
            <person name="Kim W."/>
        </authorList>
    </citation>
    <scope>NUCLEOTIDE SEQUENCE [LARGE SCALE GENOMIC DNA]</scope>
    <source>
        <strain evidence="3 4">CAU 1641</strain>
    </source>
</reference>
<proteinExistence type="predicted"/>
<comment type="caution">
    <text evidence="3">The sequence shown here is derived from an EMBL/GenBank/DDBJ whole genome shotgun (WGS) entry which is preliminary data.</text>
</comment>
<feature type="compositionally biased region" description="Acidic residues" evidence="1">
    <location>
        <begin position="28"/>
        <end position="42"/>
    </location>
</feature>
<evidence type="ECO:0000313" key="3">
    <source>
        <dbReference type="EMBL" id="MCW3784364.1"/>
    </source>
</evidence>
<keyword evidence="4" id="KW-1185">Reference proteome</keyword>
<keyword evidence="2" id="KW-0732">Signal</keyword>